<accession>A0A753BAQ1</accession>
<sequence>MLPRILMRRIAILSLVSIVSGCESIPSVNEQRRQAVEYAPAPFVGDAIRIDMTATPQLNTFNHLPNSCTVLVVQAQRREQLEGILGNAVLLRNLFAQAGGIEGVLKLDSYVMMPGQRVSLHIDRAEQTRYVALIAGYYPAPNESQTRIFAIPAKLTSQGIFSKQWQASLIPLNIAITLGRESIVFSNKMSGQRGDDIVFLSQPTVAVEENASLTESAQRSIRETGTSLG</sequence>
<gene>
    <name evidence="1" type="ORF">GND80_004177</name>
</gene>
<dbReference type="PROSITE" id="PS51257">
    <property type="entry name" value="PROKAR_LIPOPROTEIN"/>
    <property type="match status" value="1"/>
</dbReference>
<organism evidence="1">
    <name type="scientific">Salmonella enterica subsp. houtenae serovar 45:g,z51:-</name>
    <dbReference type="NCBI Taxonomy" id="1967611"/>
    <lineage>
        <taxon>Bacteria</taxon>
        <taxon>Pseudomonadati</taxon>
        <taxon>Pseudomonadota</taxon>
        <taxon>Gammaproteobacteria</taxon>
        <taxon>Enterobacterales</taxon>
        <taxon>Enterobacteriaceae</taxon>
        <taxon>Salmonella</taxon>
    </lineage>
</organism>
<dbReference type="InterPro" id="IPR017734">
    <property type="entry name" value="T6SS_SciN"/>
</dbReference>
<name>A0A753BAQ1_SALHO</name>
<dbReference type="EMBL" id="DAAWID010000035">
    <property type="protein sequence ID" value="HAF7989319.1"/>
    <property type="molecule type" value="Genomic_DNA"/>
</dbReference>
<dbReference type="AlphaFoldDB" id="A0A753BAQ1"/>
<proteinExistence type="predicted"/>
<reference evidence="1" key="2">
    <citation type="submission" date="2018-07" db="EMBL/GenBank/DDBJ databases">
        <authorList>
            <consortium name="NCBI Pathogen Detection Project"/>
        </authorList>
    </citation>
    <scope>NUCLEOTIDE SEQUENCE</scope>
    <source>
        <strain evidence="1">405-87</strain>
    </source>
</reference>
<dbReference type="InterPro" id="IPR038706">
    <property type="entry name" value="Type_VI_SciN-like_sf"/>
</dbReference>
<reference evidence="1" key="1">
    <citation type="journal article" date="2018" name="Genome Biol.">
        <title>SKESA: strategic k-mer extension for scrupulous assemblies.</title>
        <authorList>
            <person name="Souvorov A."/>
            <person name="Agarwala R."/>
            <person name="Lipman D.J."/>
        </authorList>
    </citation>
    <scope>NUCLEOTIDE SEQUENCE</scope>
    <source>
        <strain evidence="1">405-87</strain>
    </source>
</reference>
<keyword evidence="1" id="KW-0449">Lipoprotein</keyword>
<comment type="caution">
    <text evidence="1">The sequence shown here is derived from an EMBL/GenBank/DDBJ whole genome shotgun (WGS) entry which is preliminary data.</text>
</comment>
<evidence type="ECO:0000313" key="1">
    <source>
        <dbReference type="EMBL" id="HAF7989319.1"/>
    </source>
</evidence>
<dbReference type="Pfam" id="PF12790">
    <property type="entry name" value="T6SS-SciN"/>
    <property type="match status" value="1"/>
</dbReference>
<protein>
    <submittedName>
        <fullName evidence="1">Type VI secretion lipoprotein TssJ</fullName>
    </submittedName>
</protein>
<dbReference type="Gene3D" id="2.60.40.4150">
    <property type="entry name" value="Type VI secretion system, lipoprotein SciN"/>
    <property type="match status" value="1"/>
</dbReference>